<dbReference type="EMBL" id="MSFK01000065">
    <property type="protein sequence ID" value="PWY64975.1"/>
    <property type="molecule type" value="Genomic_DNA"/>
</dbReference>
<name>A0A317UTR7_9EURO</name>
<organism evidence="3 4">
    <name type="scientific">Aspergillus sclerotioniger CBS 115572</name>
    <dbReference type="NCBI Taxonomy" id="1450535"/>
    <lineage>
        <taxon>Eukaryota</taxon>
        <taxon>Fungi</taxon>
        <taxon>Dikarya</taxon>
        <taxon>Ascomycota</taxon>
        <taxon>Pezizomycotina</taxon>
        <taxon>Eurotiomycetes</taxon>
        <taxon>Eurotiomycetidae</taxon>
        <taxon>Eurotiales</taxon>
        <taxon>Aspergillaceae</taxon>
        <taxon>Aspergillus</taxon>
        <taxon>Aspergillus subgen. Circumdati</taxon>
    </lineage>
</organism>
<sequence>MVLHTPSGTMPRHVDRKALYTDLEARVHYLQQFLGFNADDVAALNKGSKHIKAMAPTLVDRVYAKLLETDITARVFKTRTTTSEDYDGDYPEFKSPYIQCRRMFLRWYMTKLCSDPTKLEFYAYLNKVGRMHDGKDRMISFDVEYIHIGACLGYIQDMLIEAVMGYDKISFPFRLALLRALNKVIWIQNDLFARWRVRDGVEFETEIEAAHQDRKAEPKAAAEKPSPRNQSHDRPGSARTGSSSWTESTSLFSEAVSSAPTLSTTSTQNPSSHHSVCPFSHTSSSSFETKVWSGGETSRSAGNDE</sequence>
<feature type="domain" description="Globin-sensor" evidence="2">
    <location>
        <begin position="24"/>
        <end position="200"/>
    </location>
</feature>
<dbReference type="GeneID" id="37118900"/>
<dbReference type="PANTHER" id="PTHR42071:SF1">
    <property type="entry name" value="GLOBIN-SENSOR DOMAIN-CONTAINING PROTEIN"/>
    <property type="match status" value="1"/>
</dbReference>
<comment type="caution">
    <text evidence="3">The sequence shown here is derived from an EMBL/GenBank/DDBJ whole genome shotgun (WGS) entry which is preliminary data.</text>
</comment>
<feature type="compositionally biased region" description="Polar residues" evidence="1">
    <location>
        <begin position="295"/>
        <end position="305"/>
    </location>
</feature>
<accession>A0A317UTR7</accession>
<dbReference type="AlphaFoldDB" id="A0A317UTR7"/>
<dbReference type="RefSeq" id="XP_025461350.1">
    <property type="nucleotide sequence ID" value="XM_025616757.1"/>
</dbReference>
<keyword evidence="4" id="KW-1185">Reference proteome</keyword>
<gene>
    <name evidence="3" type="ORF">BO94DRAFT_615522</name>
</gene>
<evidence type="ECO:0000259" key="2">
    <source>
        <dbReference type="Pfam" id="PF11563"/>
    </source>
</evidence>
<feature type="compositionally biased region" description="Low complexity" evidence="1">
    <location>
        <begin position="240"/>
        <end position="253"/>
    </location>
</feature>
<dbReference type="PANTHER" id="PTHR42071">
    <property type="entry name" value="PROTOGLOBIN DOMAIN-CONTAINING PROTEIN"/>
    <property type="match status" value="1"/>
</dbReference>
<protein>
    <recommendedName>
        <fullName evidence="2">Globin-sensor domain-containing protein</fullName>
    </recommendedName>
</protein>
<dbReference type="Proteomes" id="UP000246702">
    <property type="component" value="Unassembled WGS sequence"/>
</dbReference>
<reference evidence="3 4" key="1">
    <citation type="submission" date="2016-12" db="EMBL/GenBank/DDBJ databases">
        <title>The genomes of Aspergillus section Nigri reveals drivers in fungal speciation.</title>
        <authorList>
            <consortium name="DOE Joint Genome Institute"/>
            <person name="Vesth T.C."/>
            <person name="Nybo J."/>
            <person name="Theobald S."/>
            <person name="Brandl J."/>
            <person name="Frisvad J.C."/>
            <person name="Nielsen K.F."/>
            <person name="Lyhne E.K."/>
            <person name="Kogle M.E."/>
            <person name="Kuo A."/>
            <person name="Riley R."/>
            <person name="Clum A."/>
            <person name="Nolan M."/>
            <person name="Lipzen A."/>
            <person name="Salamov A."/>
            <person name="Henrissat B."/>
            <person name="Wiebenga A."/>
            <person name="De Vries R.P."/>
            <person name="Grigoriev I.V."/>
            <person name="Mortensen U.H."/>
            <person name="Andersen M.R."/>
            <person name="Baker S.E."/>
        </authorList>
    </citation>
    <scope>NUCLEOTIDE SEQUENCE [LARGE SCALE GENOMIC DNA]</scope>
    <source>
        <strain evidence="3 4">CBS 115572</strain>
    </source>
</reference>
<dbReference type="InterPro" id="IPR044398">
    <property type="entry name" value="Globin-sensor_dom"/>
</dbReference>
<dbReference type="Gene3D" id="1.10.490.10">
    <property type="entry name" value="Globins"/>
    <property type="match status" value="1"/>
</dbReference>
<dbReference type="GO" id="GO:0020037">
    <property type="term" value="F:heme binding"/>
    <property type="evidence" value="ECO:0007669"/>
    <property type="project" value="InterPro"/>
</dbReference>
<evidence type="ECO:0000313" key="3">
    <source>
        <dbReference type="EMBL" id="PWY64975.1"/>
    </source>
</evidence>
<dbReference type="Pfam" id="PF11563">
    <property type="entry name" value="Protoglobin"/>
    <property type="match status" value="1"/>
</dbReference>
<dbReference type="InterPro" id="IPR012292">
    <property type="entry name" value="Globin/Proto"/>
</dbReference>
<evidence type="ECO:0000313" key="4">
    <source>
        <dbReference type="Proteomes" id="UP000246702"/>
    </source>
</evidence>
<evidence type="ECO:0000256" key="1">
    <source>
        <dbReference type="SAM" id="MobiDB-lite"/>
    </source>
</evidence>
<feature type="compositionally biased region" description="Polar residues" evidence="1">
    <location>
        <begin position="255"/>
        <end position="288"/>
    </location>
</feature>
<feature type="region of interest" description="Disordered" evidence="1">
    <location>
        <begin position="208"/>
        <end position="305"/>
    </location>
</feature>
<proteinExistence type="predicted"/>
<dbReference type="OrthoDB" id="10027058at2759"/>
<dbReference type="GO" id="GO:0019825">
    <property type="term" value="F:oxygen binding"/>
    <property type="evidence" value="ECO:0007669"/>
    <property type="project" value="InterPro"/>
</dbReference>
<feature type="compositionally biased region" description="Basic and acidic residues" evidence="1">
    <location>
        <begin position="208"/>
        <end position="236"/>
    </location>
</feature>